<dbReference type="EMBL" id="JAOTPL010000007">
    <property type="protein sequence ID" value="MCU7694181.1"/>
    <property type="molecule type" value="Genomic_DNA"/>
</dbReference>
<proteinExistence type="predicted"/>
<evidence type="ECO:0008006" key="3">
    <source>
        <dbReference type="Google" id="ProtNLM"/>
    </source>
</evidence>
<sequence length="340" mass="38863">MKFEILFHTLPAKATAKPAKLKYNKNGWVSEEWDDNSLSALKALEKLKTKFYTDGCDNKIAYTAAIAVNGRSNYNNEEIGLSVNNINYTQMKQLIAAGWDIENHSYYHEPYNNFNFGNDRAKNIIALDTLILKKINYKMHGLVVPSDHSGFPKAAKEAGYIFSTSQGTFDGLPPGGVPVYKDVQDFDLAPITFSSFNRMFYDNWTEMENNVKKAIDIIVQKNHHYFRFASHGIDEAAYNRIIDYFETKTNDKILFIPTREIMEYRLMASLPISYQLSHDRLVIEINTASLPARCRWKDLSFIVSSDAQIKSITLINGIDRATFNAQTSLVNIFKQITSWN</sequence>
<dbReference type="InterPro" id="IPR011330">
    <property type="entry name" value="Glyco_hydro/deAcase_b/a-brl"/>
</dbReference>
<evidence type="ECO:0000313" key="1">
    <source>
        <dbReference type="EMBL" id="MCU7694181.1"/>
    </source>
</evidence>
<dbReference type="SUPFAM" id="SSF88713">
    <property type="entry name" value="Glycoside hydrolase/deacetylase"/>
    <property type="match status" value="1"/>
</dbReference>
<comment type="caution">
    <text evidence="1">The sequence shown here is derived from an EMBL/GenBank/DDBJ whole genome shotgun (WGS) entry which is preliminary data.</text>
</comment>
<dbReference type="Gene3D" id="3.20.20.370">
    <property type="entry name" value="Glycoside hydrolase/deacetylase"/>
    <property type="match status" value="1"/>
</dbReference>
<dbReference type="AlphaFoldDB" id="A0AAE3LMR8"/>
<dbReference type="RefSeq" id="WP_263037667.1">
    <property type="nucleotide sequence ID" value="NZ_JAOTPL010000007.1"/>
</dbReference>
<name>A0AAE3LMR8_9BACT</name>
<dbReference type="Proteomes" id="UP001209317">
    <property type="component" value="Unassembled WGS sequence"/>
</dbReference>
<gene>
    <name evidence="1" type="ORF">OD355_06600</name>
</gene>
<evidence type="ECO:0000313" key="2">
    <source>
        <dbReference type="Proteomes" id="UP001209317"/>
    </source>
</evidence>
<protein>
    <recommendedName>
        <fullName evidence="3">NodB homology domain-containing protein</fullName>
    </recommendedName>
</protein>
<organism evidence="1 2">
    <name type="scientific">Haoranjiania flava</name>
    <dbReference type="NCBI Taxonomy" id="1856322"/>
    <lineage>
        <taxon>Bacteria</taxon>
        <taxon>Pseudomonadati</taxon>
        <taxon>Bacteroidota</taxon>
        <taxon>Chitinophagia</taxon>
        <taxon>Chitinophagales</taxon>
        <taxon>Chitinophagaceae</taxon>
        <taxon>Haoranjiania</taxon>
    </lineage>
</organism>
<accession>A0AAE3LMR8</accession>
<reference evidence="1" key="1">
    <citation type="submission" date="2022-10" db="EMBL/GenBank/DDBJ databases">
        <authorList>
            <person name="Kim H.S."/>
            <person name="Kim J.-S."/>
            <person name="Suh M.K."/>
            <person name="Eom M.K."/>
            <person name="Lee J.-S."/>
        </authorList>
    </citation>
    <scope>NUCLEOTIDE SEQUENCE</scope>
    <source>
        <strain evidence="1">LIP-5</strain>
    </source>
</reference>
<keyword evidence="2" id="KW-1185">Reference proteome</keyword>
<dbReference type="GO" id="GO:0005975">
    <property type="term" value="P:carbohydrate metabolic process"/>
    <property type="evidence" value="ECO:0007669"/>
    <property type="project" value="InterPro"/>
</dbReference>